<evidence type="ECO:0000313" key="3">
    <source>
        <dbReference type="Proteomes" id="UP000474630"/>
    </source>
</evidence>
<dbReference type="PANTHER" id="PTHR10724:SF10">
    <property type="entry name" value="S1 RNA-BINDING DOMAIN-CONTAINING PROTEIN 1"/>
    <property type="match status" value="1"/>
</dbReference>
<gene>
    <name evidence="2" type="ORF">G0Q07_14640</name>
</gene>
<protein>
    <submittedName>
        <fullName evidence="2">RNA-binding transcriptional accessory protein</fullName>
    </submittedName>
</protein>
<feature type="domain" description="S1 motif" evidence="1">
    <location>
        <begin position="637"/>
        <end position="706"/>
    </location>
</feature>
<dbReference type="InterPro" id="IPR006641">
    <property type="entry name" value="YqgF/RNaseH-like_dom"/>
</dbReference>
<dbReference type="AlphaFoldDB" id="A0A6C0RIC6"/>
<reference evidence="2 3" key="1">
    <citation type="submission" date="2020-02" db="EMBL/GenBank/DDBJ databases">
        <title>Genome sequencing for Draconibacterium sp. strain M1.</title>
        <authorList>
            <person name="Park S.-J."/>
        </authorList>
    </citation>
    <scope>NUCLEOTIDE SEQUENCE [LARGE SCALE GENOMIC DNA]</scope>
    <source>
        <strain evidence="2 3">M1</strain>
    </source>
</reference>
<dbReference type="SUPFAM" id="SSF53098">
    <property type="entry name" value="Ribonuclease H-like"/>
    <property type="match status" value="1"/>
</dbReference>
<dbReference type="GO" id="GO:0003729">
    <property type="term" value="F:mRNA binding"/>
    <property type="evidence" value="ECO:0007669"/>
    <property type="project" value="UniProtKB-ARBA"/>
</dbReference>
<name>A0A6C0RIC6_9BACT</name>
<dbReference type="Pfam" id="PF00575">
    <property type="entry name" value="S1"/>
    <property type="match status" value="1"/>
</dbReference>
<dbReference type="InterPro" id="IPR012340">
    <property type="entry name" value="NA-bd_OB-fold"/>
</dbReference>
<dbReference type="Pfam" id="PF09371">
    <property type="entry name" value="Tex_N"/>
    <property type="match status" value="1"/>
</dbReference>
<dbReference type="InterPro" id="IPR041692">
    <property type="entry name" value="HHH_9"/>
</dbReference>
<dbReference type="InterPro" id="IPR023323">
    <property type="entry name" value="Tex-like_dom_sf"/>
</dbReference>
<dbReference type="Pfam" id="PF17674">
    <property type="entry name" value="HHH_9"/>
    <property type="match status" value="1"/>
</dbReference>
<dbReference type="SUPFAM" id="SSF158832">
    <property type="entry name" value="Tex N-terminal region-like"/>
    <property type="match status" value="1"/>
</dbReference>
<keyword evidence="3" id="KW-1185">Reference proteome</keyword>
<dbReference type="InterPro" id="IPR055179">
    <property type="entry name" value="Tex-like_central_region"/>
</dbReference>
<dbReference type="InterPro" id="IPR032639">
    <property type="entry name" value="Tex_YqgF"/>
</dbReference>
<dbReference type="PROSITE" id="PS50126">
    <property type="entry name" value="S1"/>
    <property type="match status" value="1"/>
</dbReference>
<dbReference type="SMART" id="SM00316">
    <property type="entry name" value="S1"/>
    <property type="match status" value="1"/>
</dbReference>
<evidence type="ECO:0000313" key="2">
    <source>
        <dbReference type="EMBL" id="QIA08881.1"/>
    </source>
</evidence>
<dbReference type="Gene3D" id="2.40.50.140">
    <property type="entry name" value="Nucleic acid-binding proteins"/>
    <property type="match status" value="1"/>
</dbReference>
<dbReference type="FunFam" id="3.30.420.140:FF:000001">
    <property type="entry name" value="RNA-binding transcriptional accessory protein"/>
    <property type="match status" value="1"/>
</dbReference>
<dbReference type="Gene3D" id="1.10.150.310">
    <property type="entry name" value="Tex RuvX-like domain-like"/>
    <property type="match status" value="1"/>
</dbReference>
<dbReference type="SMART" id="SM00732">
    <property type="entry name" value="YqgFc"/>
    <property type="match status" value="1"/>
</dbReference>
<dbReference type="InterPro" id="IPR003029">
    <property type="entry name" value="S1_domain"/>
</dbReference>
<evidence type="ECO:0000259" key="1">
    <source>
        <dbReference type="PROSITE" id="PS50126"/>
    </source>
</evidence>
<dbReference type="GO" id="GO:0006139">
    <property type="term" value="P:nucleobase-containing compound metabolic process"/>
    <property type="evidence" value="ECO:0007669"/>
    <property type="project" value="InterPro"/>
</dbReference>
<dbReference type="Proteomes" id="UP000474630">
    <property type="component" value="Chromosome"/>
</dbReference>
<dbReference type="GO" id="GO:0003735">
    <property type="term" value="F:structural constituent of ribosome"/>
    <property type="evidence" value="ECO:0007669"/>
    <property type="project" value="TreeGrafter"/>
</dbReference>
<dbReference type="InterPro" id="IPR044146">
    <property type="entry name" value="S1_Tex"/>
</dbReference>
<dbReference type="Gene3D" id="1.10.10.650">
    <property type="entry name" value="RuvA domain 2-like"/>
    <property type="match status" value="1"/>
</dbReference>
<dbReference type="GO" id="GO:0006412">
    <property type="term" value="P:translation"/>
    <property type="evidence" value="ECO:0007669"/>
    <property type="project" value="TreeGrafter"/>
</dbReference>
<dbReference type="InterPro" id="IPR050437">
    <property type="entry name" value="Ribos_protein_bS1-like"/>
</dbReference>
<sequence>MQNKTIDLIASNLGLNNTQILNTINLLNEGATVPFISRYRKERTGSLDEVQVLQIKEQNDKYAELAKRKETILKTIEEQGQLTPDLKSRIEDCYDSVELEDIYLPYKPKRRTKATIAREKGLEPLAKIIMKQLERDPEFRANQFLNDEVTSVEDALSGARDIIAEWVSENERARNIVRKGFDMGAYITSKIIKGKEEEAAKYRDYFDWSEPLKKCPSHRLLAMRRGENEGFLRVSISPNEERVLENLERFFVKGNNDSSEQVALAVKDSLKRLIQPSIETEFAKLSKEKADTEAINVFAENLKQLLLAPPLGQKRTLAIDPGYRTGCKVVCLDEQGNLLHNENIYPHKPQEQKKMAAKKVSSMVEMYQIDAIAIGNGTASRETEAFIKKLHYNREIRVYVVSEDGASVYSASSVARQEFPQYDVTVRGAISIGRRLMDPLAELVKINPKSIGVGQYQHDVDQKNLKNSLDSVVELSVNSVGVNLNTASKHLLTYISGLGPQLAENITTYRKENGMFESRDSLKKVPRMGPKAFEQAAGFLRIPDAKNPLDNSGVHPESYKIVSKIAKDLRCEVKDLIRNEELIAKVDFKNYVTSEIGLPTLTDIKNELLKPGRDPRKPIKIFEFADGIFNIKDLQIGMILPGIVNNITKFGAFVDVGIKESGLIHVSEMADRFISDPNEIVKLHEHVKVRIKDLDIDRKRIQLSLKGLEQE</sequence>
<dbReference type="PANTHER" id="PTHR10724">
    <property type="entry name" value="30S RIBOSOMAL PROTEIN S1"/>
    <property type="match status" value="1"/>
</dbReference>
<dbReference type="Gene3D" id="3.30.420.140">
    <property type="entry name" value="YqgF/RNase H-like domain"/>
    <property type="match status" value="1"/>
</dbReference>
<dbReference type="FunFam" id="2.40.50.140:FF:000051">
    <property type="entry name" value="RNA-binding transcriptional accessory protein"/>
    <property type="match status" value="1"/>
</dbReference>
<dbReference type="SUPFAM" id="SSF50249">
    <property type="entry name" value="Nucleic acid-binding proteins"/>
    <property type="match status" value="1"/>
</dbReference>
<dbReference type="InterPro" id="IPR010994">
    <property type="entry name" value="RuvA_2-like"/>
</dbReference>
<dbReference type="EMBL" id="CP048409">
    <property type="protein sequence ID" value="QIA08881.1"/>
    <property type="molecule type" value="Genomic_DNA"/>
</dbReference>
<dbReference type="InterPro" id="IPR037027">
    <property type="entry name" value="YqgF/RNaseH-like_dom_sf"/>
</dbReference>
<accession>A0A6C0RIC6</accession>
<dbReference type="KEGG" id="drc:G0Q07_14640"/>
<dbReference type="InterPro" id="IPR012337">
    <property type="entry name" value="RNaseH-like_sf"/>
</dbReference>
<organism evidence="2 3">
    <name type="scientific">Draconibacterium halophilum</name>
    <dbReference type="NCBI Taxonomy" id="2706887"/>
    <lineage>
        <taxon>Bacteria</taxon>
        <taxon>Pseudomonadati</taxon>
        <taxon>Bacteroidota</taxon>
        <taxon>Bacteroidia</taxon>
        <taxon>Marinilabiliales</taxon>
        <taxon>Prolixibacteraceae</taxon>
        <taxon>Draconibacterium</taxon>
    </lineage>
</organism>
<dbReference type="InterPro" id="IPR023319">
    <property type="entry name" value="Tex-like_HTH_dom_sf"/>
</dbReference>
<dbReference type="CDD" id="cd05685">
    <property type="entry name" value="S1_Tex"/>
    <property type="match status" value="1"/>
</dbReference>
<proteinExistence type="predicted"/>
<dbReference type="Pfam" id="PF16921">
    <property type="entry name" value="Tex_YqgF"/>
    <property type="match status" value="1"/>
</dbReference>
<dbReference type="RefSeq" id="WP_163347448.1">
    <property type="nucleotide sequence ID" value="NZ_CP048409.1"/>
</dbReference>
<dbReference type="Pfam" id="PF12836">
    <property type="entry name" value="HHH_3"/>
    <property type="match status" value="1"/>
</dbReference>
<dbReference type="FunFam" id="1.10.10.650:FF:000001">
    <property type="entry name" value="S1 RNA-binding domain 1"/>
    <property type="match status" value="1"/>
</dbReference>
<dbReference type="SUPFAM" id="SSF47781">
    <property type="entry name" value="RuvA domain 2-like"/>
    <property type="match status" value="2"/>
</dbReference>
<dbReference type="Pfam" id="PF22706">
    <property type="entry name" value="Tex_central_region"/>
    <property type="match status" value="1"/>
</dbReference>
<dbReference type="Gene3D" id="1.10.3500.10">
    <property type="entry name" value="Tex N-terminal region-like"/>
    <property type="match status" value="1"/>
</dbReference>
<dbReference type="InterPro" id="IPR018974">
    <property type="entry name" value="Tex-like_N"/>
</dbReference>
<dbReference type="GO" id="GO:0005737">
    <property type="term" value="C:cytoplasm"/>
    <property type="evidence" value="ECO:0007669"/>
    <property type="project" value="UniProtKB-ARBA"/>
</dbReference>
<dbReference type="FunFam" id="1.10.150.310:FF:000001">
    <property type="entry name" value="RNA-binding transcriptional accessory protein"/>
    <property type="match status" value="1"/>
</dbReference>